<evidence type="ECO:0008006" key="4">
    <source>
        <dbReference type="Google" id="ProtNLM"/>
    </source>
</evidence>
<organism evidence="2 3">
    <name type="scientific">Arthrobacter parietis</name>
    <dbReference type="NCBI Taxonomy" id="271434"/>
    <lineage>
        <taxon>Bacteria</taxon>
        <taxon>Bacillati</taxon>
        <taxon>Actinomycetota</taxon>
        <taxon>Actinomycetes</taxon>
        <taxon>Micrococcales</taxon>
        <taxon>Micrococcaceae</taxon>
        <taxon>Arthrobacter</taxon>
    </lineage>
</organism>
<dbReference type="PROSITE" id="PS51257">
    <property type="entry name" value="PROKAR_LIPOPROTEIN"/>
    <property type="match status" value="1"/>
</dbReference>
<protein>
    <recommendedName>
        <fullName evidence="4">Lipoprotein</fullName>
    </recommendedName>
</protein>
<dbReference type="Proteomes" id="UP001500974">
    <property type="component" value="Unassembled WGS sequence"/>
</dbReference>
<evidence type="ECO:0000313" key="2">
    <source>
        <dbReference type="EMBL" id="GAA2176923.1"/>
    </source>
</evidence>
<feature type="signal peptide" evidence="1">
    <location>
        <begin position="1"/>
        <end position="21"/>
    </location>
</feature>
<keyword evidence="1" id="KW-0732">Signal</keyword>
<evidence type="ECO:0000313" key="3">
    <source>
        <dbReference type="Proteomes" id="UP001500974"/>
    </source>
</evidence>
<proteinExistence type="predicted"/>
<dbReference type="RefSeq" id="WP_346028488.1">
    <property type="nucleotide sequence ID" value="NZ_BAAAON010000003.1"/>
</dbReference>
<comment type="caution">
    <text evidence="2">The sequence shown here is derived from an EMBL/GenBank/DDBJ whole genome shotgun (WGS) entry which is preliminary data.</text>
</comment>
<name>A0ABN3AZM6_9MICC</name>
<evidence type="ECO:0000256" key="1">
    <source>
        <dbReference type="SAM" id="SignalP"/>
    </source>
</evidence>
<feature type="chain" id="PRO_5046417543" description="Lipoprotein" evidence="1">
    <location>
        <begin position="22"/>
        <end position="148"/>
    </location>
</feature>
<gene>
    <name evidence="2" type="ORF">GCM10009784_25490</name>
</gene>
<reference evidence="2 3" key="1">
    <citation type="journal article" date="2019" name="Int. J. Syst. Evol. Microbiol.">
        <title>The Global Catalogue of Microorganisms (GCM) 10K type strain sequencing project: providing services to taxonomists for standard genome sequencing and annotation.</title>
        <authorList>
            <consortium name="The Broad Institute Genomics Platform"/>
            <consortium name="The Broad Institute Genome Sequencing Center for Infectious Disease"/>
            <person name="Wu L."/>
            <person name="Ma J."/>
        </authorList>
    </citation>
    <scope>NUCLEOTIDE SEQUENCE [LARGE SCALE GENOMIC DNA]</scope>
    <source>
        <strain evidence="2 3">JCM 14917</strain>
    </source>
</reference>
<dbReference type="EMBL" id="BAAAON010000003">
    <property type="protein sequence ID" value="GAA2176923.1"/>
    <property type="molecule type" value="Genomic_DNA"/>
</dbReference>
<keyword evidence="3" id="KW-1185">Reference proteome</keyword>
<accession>A0ABN3AZM6</accession>
<sequence length="148" mass="15840">MRKPMKRTCLKKVIALSIATAAGTGLCGCALEPEPYDGDYDPNFYDAINTYVGEEVSLSAEVLDVLSPTSFTIISGDDPTADPLLVLNESDAEEVLPGMPIQVTGAVKEAFDPSTAEEDLSIDLEDALYEGWIGDFYLEVTAIDAPAE</sequence>